<dbReference type="EMBL" id="AUBJ02000001">
    <property type="protein sequence ID" value="MCP2330132.1"/>
    <property type="molecule type" value="Genomic_DNA"/>
</dbReference>
<evidence type="ECO:0000259" key="1">
    <source>
        <dbReference type="PROSITE" id="PS51186"/>
    </source>
</evidence>
<dbReference type="PANTHER" id="PTHR43792">
    <property type="entry name" value="GNAT FAMILY, PUTATIVE (AFU_ORTHOLOGUE AFUA_3G00765)-RELATED-RELATED"/>
    <property type="match status" value="1"/>
</dbReference>
<protein>
    <submittedName>
        <fullName evidence="2">Protein N-acetyltransferase, RimJ/RimL family</fullName>
    </submittedName>
</protein>
<accession>A0ABT1JCB3</accession>
<keyword evidence="3" id="KW-1185">Reference proteome</keyword>
<dbReference type="InterPro" id="IPR016181">
    <property type="entry name" value="Acyl_CoA_acyltransferase"/>
</dbReference>
<dbReference type="PROSITE" id="PS51186">
    <property type="entry name" value="GNAT"/>
    <property type="match status" value="1"/>
</dbReference>
<dbReference type="RefSeq" id="WP_245588983.1">
    <property type="nucleotide sequence ID" value="NZ_AUBJ02000001.1"/>
</dbReference>
<dbReference type="SUPFAM" id="SSF55729">
    <property type="entry name" value="Acyl-CoA N-acyltransferases (Nat)"/>
    <property type="match status" value="1"/>
</dbReference>
<dbReference type="Pfam" id="PF13302">
    <property type="entry name" value="Acetyltransf_3"/>
    <property type="match status" value="1"/>
</dbReference>
<dbReference type="Gene3D" id="3.40.630.30">
    <property type="match status" value="1"/>
</dbReference>
<sequence>MDDYPPMATHLETDRLSLRPWAEGDAEEYRALITERGTGTPGVEECRDRIRRLLDTTRRTGLALLTVRLHGQDDLLGYCGLIVGRATREEPEIAYELFRRAHGRGYATEAGRAVLTQATATGRGRLWSTVRAWNAPSLRVLAKLGFHRDHVDPDDGRGELVWLTRPLP</sequence>
<proteinExistence type="predicted"/>
<name>A0ABT1JCB3_ACTCY</name>
<dbReference type="InterPro" id="IPR051531">
    <property type="entry name" value="N-acetyltransferase"/>
</dbReference>
<evidence type="ECO:0000313" key="2">
    <source>
        <dbReference type="EMBL" id="MCP2330132.1"/>
    </source>
</evidence>
<organism evidence="2 3">
    <name type="scientific">Actinoalloteichus caeruleus DSM 43889</name>
    <dbReference type="NCBI Taxonomy" id="1120930"/>
    <lineage>
        <taxon>Bacteria</taxon>
        <taxon>Bacillati</taxon>
        <taxon>Actinomycetota</taxon>
        <taxon>Actinomycetes</taxon>
        <taxon>Pseudonocardiales</taxon>
        <taxon>Pseudonocardiaceae</taxon>
        <taxon>Actinoalloteichus</taxon>
        <taxon>Actinoalloteichus cyanogriseus</taxon>
    </lineage>
</organism>
<feature type="domain" description="N-acetyltransferase" evidence="1">
    <location>
        <begin position="16"/>
        <end position="168"/>
    </location>
</feature>
<dbReference type="PANTHER" id="PTHR43792:SF1">
    <property type="entry name" value="N-ACETYLTRANSFERASE DOMAIN-CONTAINING PROTEIN"/>
    <property type="match status" value="1"/>
</dbReference>
<gene>
    <name evidence="2" type="ORF">G443_000402</name>
</gene>
<dbReference type="InterPro" id="IPR000182">
    <property type="entry name" value="GNAT_dom"/>
</dbReference>
<evidence type="ECO:0000313" key="3">
    <source>
        <dbReference type="Proteomes" id="UP000791080"/>
    </source>
</evidence>
<reference evidence="2 3" key="1">
    <citation type="submission" date="2022-06" db="EMBL/GenBank/DDBJ databases">
        <title>Genomic Encyclopedia of Type Strains, Phase I: the one thousand microbial genomes (KMG-I) project.</title>
        <authorList>
            <person name="Kyrpides N."/>
        </authorList>
    </citation>
    <scope>NUCLEOTIDE SEQUENCE [LARGE SCALE GENOMIC DNA]</scope>
    <source>
        <strain evidence="2 3">DSM 43889</strain>
    </source>
</reference>
<comment type="caution">
    <text evidence="2">The sequence shown here is derived from an EMBL/GenBank/DDBJ whole genome shotgun (WGS) entry which is preliminary data.</text>
</comment>
<dbReference type="Proteomes" id="UP000791080">
    <property type="component" value="Unassembled WGS sequence"/>
</dbReference>